<dbReference type="Gene3D" id="1.10.640.10">
    <property type="entry name" value="Haem peroxidase domain superfamily, animal type"/>
    <property type="match status" value="1"/>
</dbReference>
<dbReference type="Pfam" id="PF01794">
    <property type="entry name" value="Ferric_reduct"/>
    <property type="match status" value="1"/>
</dbReference>
<feature type="transmembrane region" description="Helical" evidence="23">
    <location>
        <begin position="1074"/>
        <end position="1093"/>
    </location>
</feature>
<keyword evidence="16 23" id="KW-0472">Membrane</keyword>
<dbReference type="PANTHER" id="PTHR11972:SF175">
    <property type="entry name" value="NAD(P)H OXIDASE (H2O2-FORMING)"/>
    <property type="match status" value="1"/>
</dbReference>
<evidence type="ECO:0000256" key="20">
    <source>
        <dbReference type="ARBA" id="ARBA00048762"/>
    </source>
</evidence>
<feature type="binding site" description="axial binding residue" evidence="21">
    <location>
        <position position="337"/>
    </location>
    <ligand>
        <name>heme b</name>
        <dbReference type="ChEBI" id="CHEBI:60344"/>
    </ligand>
    <ligandPart>
        <name>Fe</name>
        <dbReference type="ChEBI" id="CHEBI:18248"/>
    </ligandPart>
</feature>
<keyword evidence="18" id="KW-0376">Hydrogen peroxide</keyword>
<dbReference type="Proteomes" id="UP000838412">
    <property type="component" value="Chromosome 2"/>
</dbReference>
<dbReference type="InterPro" id="IPR011992">
    <property type="entry name" value="EF-hand-dom_pair"/>
</dbReference>
<evidence type="ECO:0000256" key="11">
    <source>
        <dbReference type="ARBA" id="ARBA00022827"/>
    </source>
</evidence>
<dbReference type="Pfam" id="PF13202">
    <property type="entry name" value="EF-hand_5"/>
    <property type="match status" value="1"/>
</dbReference>
<keyword evidence="11" id="KW-0274">FAD</keyword>
<dbReference type="SFLD" id="SFLDG01168">
    <property type="entry name" value="Ferric_reductase_subgroup_(FRE"/>
    <property type="match status" value="1"/>
</dbReference>
<keyword evidence="8 23" id="KW-0812">Transmembrane</keyword>
<keyword evidence="27" id="KW-1185">Reference proteome</keyword>
<evidence type="ECO:0000256" key="16">
    <source>
        <dbReference type="ARBA" id="ARBA00023136"/>
    </source>
</evidence>
<evidence type="ECO:0000313" key="27">
    <source>
        <dbReference type="Proteomes" id="UP000838412"/>
    </source>
</evidence>
<proteinExistence type="inferred from homology"/>
<dbReference type="InterPro" id="IPR037120">
    <property type="entry name" value="Haem_peroxidase_sf_animal"/>
</dbReference>
<dbReference type="GO" id="GO:0042744">
    <property type="term" value="P:hydrogen peroxide catabolic process"/>
    <property type="evidence" value="ECO:0007669"/>
    <property type="project" value="UniProtKB-KW"/>
</dbReference>
<dbReference type="GO" id="GO:0016174">
    <property type="term" value="F:NAD(P)H oxidase H2O2-forming activity"/>
    <property type="evidence" value="ECO:0007669"/>
    <property type="project" value="UniProtKB-EC"/>
</dbReference>
<evidence type="ECO:0000256" key="19">
    <source>
        <dbReference type="ARBA" id="ARBA00047455"/>
    </source>
</evidence>
<dbReference type="PANTHER" id="PTHR11972">
    <property type="entry name" value="NADPH OXIDASE"/>
    <property type="match status" value="1"/>
</dbReference>
<dbReference type="GO" id="GO:0016324">
    <property type="term" value="C:apical plasma membrane"/>
    <property type="evidence" value="ECO:0007669"/>
    <property type="project" value="UniProtKB-SubCell"/>
</dbReference>
<dbReference type="PRINTS" id="PR00457">
    <property type="entry name" value="ANPEROXIDASE"/>
</dbReference>
<feature type="compositionally biased region" description="Polar residues" evidence="22">
    <location>
        <begin position="980"/>
        <end position="990"/>
    </location>
</feature>
<dbReference type="SMART" id="SM00054">
    <property type="entry name" value="EFh"/>
    <property type="match status" value="2"/>
</dbReference>
<dbReference type="GO" id="GO:0006979">
    <property type="term" value="P:response to oxidative stress"/>
    <property type="evidence" value="ECO:0007669"/>
    <property type="project" value="InterPro"/>
</dbReference>
<dbReference type="GO" id="GO:0043020">
    <property type="term" value="C:NADPH oxidase complex"/>
    <property type="evidence" value="ECO:0007669"/>
    <property type="project" value="TreeGrafter"/>
</dbReference>
<dbReference type="FunFam" id="3.40.50.80:FF:000020">
    <property type="entry name" value="Dual oxidase 1"/>
    <property type="match status" value="1"/>
</dbReference>
<name>A0A8K0EK43_BRALA</name>
<dbReference type="SFLD" id="SFLDG01169">
    <property type="entry name" value="NADPH_oxidase_subgroup_(NOX)"/>
    <property type="match status" value="1"/>
</dbReference>
<dbReference type="GO" id="GO:0006590">
    <property type="term" value="P:thyroid hormone generation"/>
    <property type="evidence" value="ECO:0007669"/>
    <property type="project" value="UniProtKB-UniPathway"/>
</dbReference>
<dbReference type="CDD" id="cd06186">
    <property type="entry name" value="NOX_Duox_like_FAD_NADP"/>
    <property type="match status" value="1"/>
</dbReference>
<dbReference type="Gene3D" id="3.40.50.80">
    <property type="entry name" value="Nucleotide-binding domain of ferredoxin-NADP reductase (FNR) module"/>
    <property type="match status" value="1"/>
</dbReference>
<evidence type="ECO:0000313" key="26">
    <source>
        <dbReference type="EMBL" id="CAH1254108.1"/>
    </source>
</evidence>
<feature type="signal peptide" evidence="24">
    <location>
        <begin position="1"/>
        <end position="28"/>
    </location>
</feature>
<keyword evidence="6" id="KW-0575">Peroxidase</keyword>
<evidence type="ECO:0000256" key="10">
    <source>
        <dbReference type="ARBA" id="ARBA00022737"/>
    </source>
</evidence>
<protein>
    <recommendedName>
        <fullName evidence="5">NAD(P)H oxidase (H2O2-forming)</fullName>
        <ecNumber evidence="5">1.6.3.1</ecNumber>
    </recommendedName>
</protein>
<keyword evidence="15" id="KW-0560">Oxidoreductase</keyword>
<dbReference type="CDD" id="cd00051">
    <property type="entry name" value="EFh"/>
    <property type="match status" value="2"/>
</dbReference>
<comment type="catalytic activity">
    <reaction evidence="19">
        <text>NADH + O2 + H(+) = H2O2 + NAD(+)</text>
        <dbReference type="Rhea" id="RHEA:11264"/>
        <dbReference type="ChEBI" id="CHEBI:15378"/>
        <dbReference type="ChEBI" id="CHEBI:15379"/>
        <dbReference type="ChEBI" id="CHEBI:16240"/>
        <dbReference type="ChEBI" id="CHEBI:57540"/>
        <dbReference type="ChEBI" id="CHEBI:57945"/>
        <dbReference type="EC" id="1.6.3.1"/>
    </reaction>
</comment>
<comment type="function">
    <text evidence="1">Generates hydrogen peroxide which is required for the activity of thyroid peroxidase/TPO and lactoperoxidase/LPO. Plays a role in thyroid hormones synthesis and lactoperoxidase-mediated antimicrobial defense at the surface of mucosa. May have its own peroxidase activity through its N-terminal peroxidase-like domain.</text>
</comment>
<evidence type="ECO:0000256" key="22">
    <source>
        <dbReference type="SAM" id="MobiDB-lite"/>
    </source>
</evidence>
<evidence type="ECO:0000256" key="1">
    <source>
        <dbReference type="ARBA" id="ARBA00003796"/>
    </source>
</evidence>
<evidence type="ECO:0000256" key="6">
    <source>
        <dbReference type="ARBA" id="ARBA00022559"/>
    </source>
</evidence>
<keyword evidence="7" id="KW-0285">Flavoprotein</keyword>
<keyword evidence="14 23" id="KW-1133">Transmembrane helix</keyword>
<dbReference type="InterPro" id="IPR013121">
    <property type="entry name" value="Fe_red_NAD-bd_6"/>
</dbReference>
<dbReference type="InterPro" id="IPR002048">
    <property type="entry name" value="EF_hand_dom"/>
</dbReference>
<dbReference type="GO" id="GO:0004601">
    <property type="term" value="F:peroxidase activity"/>
    <property type="evidence" value="ECO:0007669"/>
    <property type="project" value="UniProtKB-KW"/>
</dbReference>
<dbReference type="GO" id="GO:0009886">
    <property type="term" value="P:post-embryonic animal morphogenesis"/>
    <property type="evidence" value="ECO:0007669"/>
    <property type="project" value="UniProtKB-ARBA"/>
</dbReference>
<dbReference type="GO" id="GO:0005509">
    <property type="term" value="F:calcium ion binding"/>
    <property type="evidence" value="ECO:0007669"/>
    <property type="project" value="InterPro"/>
</dbReference>
<evidence type="ECO:0000256" key="23">
    <source>
        <dbReference type="SAM" id="Phobius"/>
    </source>
</evidence>
<feature type="chain" id="PRO_5035445752" description="NAD(P)H oxidase (H2O2-forming)" evidence="24">
    <location>
        <begin position="29"/>
        <end position="1579"/>
    </location>
</feature>
<dbReference type="InterPro" id="IPR019791">
    <property type="entry name" value="Haem_peroxidase_animal"/>
</dbReference>
<evidence type="ECO:0000256" key="7">
    <source>
        <dbReference type="ARBA" id="ARBA00022630"/>
    </source>
</evidence>
<dbReference type="GO" id="GO:0042554">
    <property type="term" value="P:superoxide anion generation"/>
    <property type="evidence" value="ECO:0007669"/>
    <property type="project" value="TreeGrafter"/>
</dbReference>
<organism evidence="26 27">
    <name type="scientific">Branchiostoma lanceolatum</name>
    <name type="common">Common lancelet</name>
    <name type="synonym">Amphioxus lanceolatum</name>
    <dbReference type="NCBI Taxonomy" id="7740"/>
    <lineage>
        <taxon>Eukaryota</taxon>
        <taxon>Metazoa</taxon>
        <taxon>Chordata</taxon>
        <taxon>Cephalochordata</taxon>
        <taxon>Leptocardii</taxon>
        <taxon>Amphioxiformes</taxon>
        <taxon>Branchiostomatidae</taxon>
        <taxon>Branchiostoma</taxon>
    </lineage>
</organism>
<feature type="transmembrane region" description="Helical" evidence="23">
    <location>
        <begin position="1113"/>
        <end position="1133"/>
    </location>
</feature>
<feature type="transmembrane region" description="Helical" evidence="23">
    <location>
        <begin position="1212"/>
        <end position="1238"/>
    </location>
</feature>
<dbReference type="SUPFAM" id="SSF63380">
    <property type="entry name" value="Riboflavin synthase domain-like"/>
    <property type="match status" value="1"/>
</dbReference>
<dbReference type="OrthoDB" id="6019201at2759"/>
<comment type="pathway">
    <text evidence="3">Hormone biosynthesis; thyroid hormone biosynthesis.</text>
</comment>
<feature type="transmembrane region" description="Helical" evidence="23">
    <location>
        <begin position="1250"/>
        <end position="1267"/>
    </location>
</feature>
<evidence type="ECO:0000256" key="5">
    <source>
        <dbReference type="ARBA" id="ARBA00012698"/>
    </source>
</evidence>
<dbReference type="GO" id="GO:0042303">
    <property type="term" value="P:molting cycle"/>
    <property type="evidence" value="ECO:0007669"/>
    <property type="project" value="UniProtKB-ARBA"/>
</dbReference>
<keyword evidence="9 21" id="KW-0479">Metal-binding</keyword>
<dbReference type="Pfam" id="PF08030">
    <property type="entry name" value="NAD_binding_6"/>
    <property type="match status" value="1"/>
</dbReference>
<sequence length="1579" mass="179014">MKPTATPGRFVAYLTCTLLQYACHTAEAGHVEMPLCDGWYNNAAHPDYGSTGMPLSRDLPPAYSDDAYRPAGPDRPNPRLVSQVLVKHLTNTATDSGRTVLCVFFGQHVVDDIADVRGIACPAEYSNIALQPGDPLYNSAESDRTEKIMPFQRAVYRDGTGTSANNPRQQVNAATPWLDGSAIYGVSEAWQDRLRSFVNGSLRTSHGGRLPDMNVMGLPMQNLPSPKYQKIQKPNNLYALGNVRGNENPFLLAVSTVWNRWHNHWADRLQTQHPDWTDEELFQQAKRWVLATYQNVVLYEWLPAFINDTVEQYTGYNRFVDPSPSNVFTAAAMRYGHSMVPTAVFKRNSSGDAMPIRTCNTYWSGEDVIQSDGDVDGLLSGMAGQIADGARNIVSEDLQGFLYGPLTFSRRDLVAIDIQRGRDHGLPDYNTACRVYGLTPLQNWTDMKLTNQKLTDEMVSELSALYGSVDKLDVWVGGMLAGAGRGAPGELYKTIIKQQFLRLRDADRFWFENTQTSGFTDDELNTIRRIKFKEILSHVTNVPPAQLQDDVFVWKNDGNGSPLEVDPADLEPCTGRTTFSYFDNVDWVTFGVTVIVLCLFPLGCVFVIMVAAWRNELRTERRLQTPKKKLDLPPNAYQATEWQGRRLPSRQVVVNLQSPSLIDVRDTKDTVVRHVNITKIARGVILVSTDKGCKFLSIHIPREYDLVLKFSSHHERETFLADLKSFLTAQQVPVELQEVEQGQLQKQAVTIEDRQKTLEDFFCSVFLQSKAFEVQALSSSRAVDDWVVQPERWKAKNALDCELTKVEFAEAMSLRPDSQFVVQMFDLVDKDKNGYISFREFLDLVVIFSKGTMEDKLRVMFDMYDLTGNGHLSRKELTNMLGSLMELVSNNTTSRIEDLVESMFAEAGMEGEQDMSFDKFVSMMQDHKEELNQARLNIAGSDWTTLRPTRTSVPKETGRRRSSSVLPTGPWRLRRASAPVTVSRSDVASTTRRKTPPKLDPIPSVPSTADTTDGDNVKSTDATAGTALNGKRRSTGRSSSDIKVQLLRETYPASAYQRKVQAFKRWVENKRLQILYLIFYFFITFALFAERAYHYAVEAEDFGIRQLTQYGIIVSRGAAASMSFSFCLLLLTMCRNSLTKLRETFLNRYIPFDYAVDFHKIVAITALVFTILHTLGHLVNVYHFAVHPLNHLVCLFPSLKEFDNGSDQPPKWYWWAFQTVAGVTGVLLLLVVSIIYVFATGYARRRAFSAFWATHQLYIVMFILTVLHGSGRLIQNPSFHFYLVGPAIIFTLDKLVSISHRRQLVDIVKTELLPSDVTNIQFKRPDDFEYKSGQWVRIACLEQGPNEYHPMTLTSAPHESTLSVHVRAVGPWTAQLRRTYDPENISTGTQKIFLDGPFGEGHQDWYKYKIAVLVGGGIGITPFASILKDVAYLSSTGANMNCKKVYFLWVTRTQRHFEWFIDIIREVEEQDRRGLVAVHIFITQFFEKFDVRTTMLYIYERHFQRLSGRSLFTGLRATTHFGRPEFVSLLDSIQHQNPEVKKIGVFSCGPPGMTRNVEDACAQLNKKDLAHYVSYYENF</sequence>
<dbReference type="GO" id="GO:0020037">
    <property type="term" value="F:heme binding"/>
    <property type="evidence" value="ECO:0007669"/>
    <property type="project" value="InterPro"/>
</dbReference>
<feature type="domain" description="EF-hand" evidence="25">
    <location>
        <begin position="856"/>
        <end position="884"/>
    </location>
</feature>
<dbReference type="SUPFAM" id="SSF52343">
    <property type="entry name" value="Ferredoxin reductase-like, C-terminal NADP-linked domain"/>
    <property type="match status" value="1"/>
</dbReference>
<feature type="transmembrane region" description="Helical" evidence="23">
    <location>
        <begin position="587"/>
        <end position="613"/>
    </location>
</feature>
<dbReference type="Pfam" id="PF00036">
    <property type="entry name" value="EF-hand_1"/>
    <property type="match status" value="1"/>
</dbReference>
<accession>A0A8K0EK43</accession>
<keyword evidence="10" id="KW-0677">Repeat</keyword>
<keyword evidence="12" id="KW-0106">Calcium</keyword>
<evidence type="ECO:0000256" key="12">
    <source>
        <dbReference type="ARBA" id="ARBA00022837"/>
    </source>
</evidence>
<gene>
    <name evidence="26" type="primary">DUOX1</name>
    <name evidence="26" type="ORF">BLAG_LOCUS13642</name>
</gene>
<keyword evidence="21" id="KW-0408">Iron</keyword>
<evidence type="ECO:0000256" key="4">
    <source>
        <dbReference type="ARBA" id="ARBA00005644"/>
    </source>
</evidence>
<evidence type="ECO:0000256" key="21">
    <source>
        <dbReference type="PIRSR" id="PIRSR619791-2"/>
    </source>
</evidence>
<dbReference type="InterPro" id="IPR017938">
    <property type="entry name" value="Riboflavin_synthase-like_b-brl"/>
</dbReference>
<dbReference type="InterPro" id="IPR039261">
    <property type="entry name" value="FNR_nucleotide-bd"/>
</dbReference>
<feature type="domain" description="EF-hand" evidence="25">
    <location>
        <begin position="820"/>
        <end position="848"/>
    </location>
</feature>
<dbReference type="SFLD" id="SFLDS00052">
    <property type="entry name" value="Ferric_Reductase_Domain"/>
    <property type="match status" value="1"/>
</dbReference>
<comment type="catalytic activity">
    <reaction evidence="20">
        <text>NADPH + O2 + H(+) = H2O2 + NADP(+)</text>
        <dbReference type="Rhea" id="RHEA:11260"/>
        <dbReference type="ChEBI" id="CHEBI:15378"/>
        <dbReference type="ChEBI" id="CHEBI:15379"/>
        <dbReference type="ChEBI" id="CHEBI:16240"/>
        <dbReference type="ChEBI" id="CHEBI:57783"/>
        <dbReference type="ChEBI" id="CHEBI:58349"/>
        <dbReference type="EC" id="1.6.3.1"/>
    </reaction>
</comment>
<evidence type="ECO:0000256" key="8">
    <source>
        <dbReference type="ARBA" id="ARBA00022692"/>
    </source>
</evidence>
<keyword evidence="21" id="KW-0349">Heme</keyword>
<keyword evidence="24" id="KW-0732">Signal</keyword>
<dbReference type="Gene3D" id="2.40.30.10">
    <property type="entry name" value="Translation factors"/>
    <property type="match status" value="1"/>
</dbReference>
<dbReference type="EC" id="1.6.3.1" evidence="5"/>
<dbReference type="FunFam" id="2.40.30.10:FF:000059">
    <property type="entry name" value="dual oxidase isoform X1"/>
    <property type="match status" value="1"/>
</dbReference>
<evidence type="ECO:0000256" key="13">
    <source>
        <dbReference type="ARBA" id="ARBA00022857"/>
    </source>
</evidence>
<dbReference type="InterPro" id="IPR010255">
    <property type="entry name" value="Haem_peroxidase_sf"/>
</dbReference>
<evidence type="ECO:0000256" key="2">
    <source>
        <dbReference type="ARBA" id="ARBA00004424"/>
    </source>
</evidence>
<dbReference type="InterPro" id="IPR013130">
    <property type="entry name" value="Fe3_Rdtase_TM_dom"/>
</dbReference>
<comment type="similarity">
    <text evidence="4">In the N-terminal section; belongs to the peroxidase family.</text>
</comment>
<feature type="region of interest" description="Disordered" evidence="22">
    <location>
        <begin position="946"/>
        <end position="1039"/>
    </location>
</feature>
<keyword evidence="17" id="KW-0325">Glycoprotein</keyword>
<dbReference type="Pfam" id="PF03098">
    <property type="entry name" value="An_peroxidase"/>
    <property type="match status" value="1"/>
</dbReference>
<dbReference type="UniPathway" id="UPA00194"/>
<evidence type="ECO:0000256" key="18">
    <source>
        <dbReference type="ARBA" id="ARBA00023324"/>
    </source>
</evidence>
<dbReference type="SUPFAM" id="SSF47473">
    <property type="entry name" value="EF-hand"/>
    <property type="match status" value="1"/>
</dbReference>
<dbReference type="GO" id="GO:0016175">
    <property type="term" value="F:superoxide-generating NAD(P)H oxidase activity"/>
    <property type="evidence" value="ECO:0007669"/>
    <property type="project" value="UniProtKB-ARBA"/>
</dbReference>
<dbReference type="SUPFAM" id="SSF48113">
    <property type="entry name" value="Heme-dependent peroxidases"/>
    <property type="match status" value="1"/>
</dbReference>
<evidence type="ECO:0000256" key="3">
    <source>
        <dbReference type="ARBA" id="ARBA00005197"/>
    </source>
</evidence>
<dbReference type="GO" id="GO:0042742">
    <property type="term" value="P:defense response to bacterium"/>
    <property type="evidence" value="ECO:0007669"/>
    <property type="project" value="UniProtKB-ARBA"/>
</dbReference>
<keyword evidence="13" id="KW-0521">NADP</keyword>
<dbReference type="InterPro" id="IPR013112">
    <property type="entry name" value="FAD-bd_8"/>
</dbReference>
<evidence type="ECO:0000256" key="9">
    <source>
        <dbReference type="ARBA" id="ARBA00022723"/>
    </source>
</evidence>
<evidence type="ECO:0000256" key="15">
    <source>
        <dbReference type="ARBA" id="ARBA00023002"/>
    </source>
</evidence>
<reference evidence="26" key="1">
    <citation type="submission" date="2022-01" db="EMBL/GenBank/DDBJ databases">
        <authorList>
            <person name="Braso-Vives M."/>
        </authorList>
    </citation>
    <scope>NUCLEOTIDE SEQUENCE</scope>
</reference>
<evidence type="ECO:0000256" key="14">
    <source>
        <dbReference type="ARBA" id="ARBA00022989"/>
    </source>
</evidence>
<dbReference type="EMBL" id="OV696687">
    <property type="protein sequence ID" value="CAH1254108.1"/>
    <property type="molecule type" value="Genomic_DNA"/>
</dbReference>
<evidence type="ECO:0000256" key="17">
    <source>
        <dbReference type="ARBA" id="ARBA00023180"/>
    </source>
</evidence>
<dbReference type="Pfam" id="PF08022">
    <property type="entry name" value="FAD_binding_8"/>
    <property type="match status" value="1"/>
</dbReference>
<dbReference type="PROSITE" id="PS00018">
    <property type="entry name" value="EF_HAND_1"/>
    <property type="match status" value="1"/>
</dbReference>
<evidence type="ECO:0000256" key="24">
    <source>
        <dbReference type="SAM" id="SignalP"/>
    </source>
</evidence>
<dbReference type="InterPro" id="IPR050369">
    <property type="entry name" value="RBOH/FRE"/>
</dbReference>
<dbReference type="Gene3D" id="1.10.238.10">
    <property type="entry name" value="EF-hand"/>
    <property type="match status" value="1"/>
</dbReference>
<evidence type="ECO:0000259" key="25">
    <source>
        <dbReference type="SMART" id="SM00054"/>
    </source>
</evidence>
<dbReference type="InterPro" id="IPR018247">
    <property type="entry name" value="EF_Hand_1_Ca_BS"/>
</dbReference>
<comment type="subcellular location">
    <subcellularLocation>
        <location evidence="2">Apical cell membrane</location>
        <topology evidence="2">Multi-pass membrane protein</topology>
    </subcellularLocation>
</comment>
<feature type="transmembrane region" description="Helical" evidence="23">
    <location>
        <begin position="1154"/>
        <end position="1175"/>
    </location>
</feature>